<name>A0A0E9TP80_ANGAN</name>
<dbReference type="EMBL" id="GBXM01053201">
    <property type="protein sequence ID" value="JAH55376.1"/>
    <property type="molecule type" value="Transcribed_RNA"/>
</dbReference>
<reference evidence="1" key="1">
    <citation type="submission" date="2014-11" db="EMBL/GenBank/DDBJ databases">
        <authorList>
            <person name="Amaro Gonzalez C."/>
        </authorList>
    </citation>
    <scope>NUCLEOTIDE SEQUENCE</scope>
</reference>
<sequence length="40" mass="4648">MSDRLDQQGHFTHYCTPVYVCGGHYNAIIYLSDFSEKHTI</sequence>
<proteinExistence type="predicted"/>
<evidence type="ECO:0000313" key="1">
    <source>
        <dbReference type="EMBL" id="JAH55376.1"/>
    </source>
</evidence>
<accession>A0A0E9TP80</accession>
<protein>
    <submittedName>
        <fullName evidence="1">Uncharacterized protein</fullName>
    </submittedName>
</protein>
<dbReference type="AlphaFoldDB" id="A0A0E9TP80"/>
<reference evidence="1" key="2">
    <citation type="journal article" date="2015" name="Fish Shellfish Immunol.">
        <title>Early steps in the European eel (Anguilla anguilla)-Vibrio vulnificus interaction in the gills: Role of the RtxA13 toxin.</title>
        <authorList>
            <person name="Callol A."/>
            <person name="Pajuelo D."/>
            <person name="Ebbesson L."/>
            <person name="Teles M."/>
            <person name="MacKenzie S."/>
            <person name="Amaro C."/>
        </authorList>
    </citation>
    <scope>NUCLEOTIDE SEQUENCE</scope>
</reference>
<organism evidence="1">
    <name type="scientific">Anguilla anguilla</name>
    <name type="common">European freshwater eel</name>
    <name type="synonym">Muraena anguilla</name>
    <dbReference type="NCBI Taxonomy" id="7936"/>
    <lineage>
        <taxon>Eukaryota</taxon>
        <taxon>Metazoa</taxon>
        <taxon>Chordata</taxon>
        <taxon>Craniata</taxon>
        <taxon>Vertebrata</taxon>
        <taxon>Euteleostomi</taxon>
        <taxon>Actinopterygii</taxon>
        <taxon>Neopterygii</taxon>
        <taxon>Teleostei</taxon>
        <taxon>Anguilliformes</taxon>
        <taxon>Anguillidae</taxon>
        <taxon>Anguilla</taxon>
    </lineage>
</organism>